<proteinExistence type="predicted"/>
<gene>
    <name evidence="2" type="ORF">D7147_21790</name>
</gene>
<dbReference type="Proteomes" id="UP000271548">
    <property type="component" value="Unassembled WGS sequence"/>
</dbReference>
<accession>A0ABX9R2X5</accession>
<feature type="compositionally biased region" description="Basic and acidic residues" evidence="1">
    <location>
        <begin position="9"/>
        <end position="18"/>
    </location>
</feature>
<name>A0ABX9R2X5_9ACTN</name>
<comment type="caution">
    <text evidence="2">The sequence shown here is derived from an EMBL/GenBank/DDBJ whole genome shotgun (WGS) entry which is preliminary data.</text>
</comment>
<protein>
    <submittedName>
        <fullName evidence="2">Uncharacterized protein</fullName>
    </submittedName>
</protein>
<feature type="region of interest" description="Disordered" evidence="1">
    <location>
        <begin position="1"/>
        <end position="20"/>
    </location>
</feature>
<evidence type="ECO:0000313" key="3">
    <source>
        <dbReference type="Proteomes" id="UP000271548"/>
    </source>
</evidence>
<sequence>MTSKWRHGHPQELGRDLAETTCEGEASSVIGRWKKAKRQPLHIVILFDSMTDLRCNLRRSGGERRSPQ</sequence>
<evidence type="ECO:0000313" key="2">
    <source>
        <dbReference type="EMBL" id="RKN17268.1"/>
    </source>
</evidence>
<organism evidence="2 3">
    <name type="scientific">Micromonospora musae</name>
    <dbReference type="NCBI Taxonomy" id="1894970"/>
    <lineage>
        <taxon>Bacteria</taxon>
        <taxon>Bacillati</taxon>
        <taxon>Actinomycetota</taxon>
        <taxon>Actinomycetes</taxon>
        <taxon>Micromonosporales</taxon>
        <taxon>Micromonosporaceae</taxon>
        <taxon>Micromonospora</taxon>
    </lineage>
</organism>
<reference evidence="2 3" key="1">
    <citation type="submission" date="2018-09" db="EMBL/GenBank/DDBJ databases">
        <title>Micromonospora sp. nov. MS1-9, isolated from a root of Musa sp.</title>
        <authorList>
            <person name="Kuncharoen N."/>
            <person name="Kudo T."/>
            <person name="Ohkuma M."/>
            <person name="Yuki M."/>
            <person name="Tanasupawat S."/>
        </authorList>
    </citation>
    <scope>NUCLEOTIDE SEQUENCE [LARGE SCALE GENOMIC DNA]</scope>
    <source>
        <strain evidence="2 3">NGC1-4</strain>
    </source>
</reference>
<dbReference type="EMBL" id="RAZS01000007">
    <property type="protein sequence ID" value="RKN17268.1"/>
    <property type="molecule type" value="Genomic_DNA"/>
</dbReference>
<evidence type="ECO:0000256" key="1">
    <source>
        <dbReference type="SAM" id="MobiDB-lite"/>
    </source>
</evidence>
<keyword evidence="3" id="KW-1185">Reference proteome</keyword>